<dbReference type="Gene3D" id="3.40.50.620">
    <property type="entry name" value="HUPs"/>
    <property type="match status" value="2"/>
</dbReference>
<dbReference type="PRINTS" id="PR01438">
    <property type="entry name" value="UNVRSLSTRESS"/>
</dbReference>
<dbReference type="AlphaFoldDB" id="A0A8J2V8I7"/>
<dbReference type="InterPro" id="IPR006015">
    <property type="entry name" value="Universal_stress_UspA"/>
</dbReference>
<dbReference type="PANTHER" id="PTHR46268">
    <property type="entry name" value="STRESS RESPONSE PROTEIN NHAX"/>
    <property type="match status" value="1"/>
</dbReference>
<dbReference type="EMBL" id="BMGK01000001">
    <property type="protein sequence ID" value="GGD82892.1"/>
    <property type="molecule type" value="Genomic_DNA"/>
</dbReference>
<evidence type="ECO:0000313" key="3">
    <source>
        <dbReference type="EMBL" id="GGD82892.1"/>
    </source>
</evidence>
<reference evidence="3" key="2">
    <citation type="submission" date="2020-09" db="EMBL/GenBank/DDBJ databases">
        <authorList>
            <person name="Sun Q."/>
            <person name="Zhou Y."/>
        </authorList>
    </citation>
    <scope>NUCLEOTIDE SEQUENCE</scope>
    <source>
        <strain evidence="3">CGMCC 1.12924</strain>
    </source>
</reference>
<dbReference type="InterPro" id="IPR014729">
    <property type="entry name" value="Rossmann-like_a/b/a_fold"/>
</dbReference>
<protein>
    <submittedName>
        <fullName evidence="3">Universal stress protein UspA</fullName>
    </submittedName>
</protein>
<name>A0A8J2V8I7_9FLAO</name>
<dbReference type="Proteomes" id="UP000652231">
    <property type="component" value="Unassembled WGS sequence"/>
</dbReference>
<dbReference type="RefSeq" id="WP_188438902.1">
    <property type="nucleotide sequence ID" value="NZ_BMGK01000001.1"/>
</dbReference>
<evidence type="ECO:0000313" key="4">
    <source>
        <dbReference type="Proteomes" id="UP000652231"/>
    </source>
</evidence>
<evidence type="ECO:0000259" key="2">
    <source>
        <dbReference type="Pfam" id="PF00582"/>
    </source>
</evidence>
<reference evidence="3" key="1">
    <citation type="journal article" date="2014" name="Int. J. Syst. Evol. Microbiol.">
        <title>Complete genome sequence of Corynebacterium casei LMG S-19264T (=DSM 44701T), isolated from a smear-ripened cheese.</title>
        <authorList>
            <consortium name="US DOE Joint Genome Institute (JGI-PGF)"/>
            <person name="Walter F."/>
            <person name="Albersmeier A."/>
            <person name="Kalinowski J."/>
            <person name="Ruckert C."/>
        </authorList>
    </citation>
    <scope>NUCLEOTIDE SEQUENCE</scope>
    <source>
        <strain evidence="3">CGMCC 1.12924</strain>
    </source>
</reference>
<comment type="caution">
    <text evidence="3">The sequence shown here is derived from an EMBL/GenBank/DDBJ whole genome shotgun (WGS) entry which is preliminary data.</text>
</comment>
<proteinExistence type="inferred from homology"/>
<gene>
    <name evidence="3" type="primary">uspA</name>
    <name evidence="3" type="ORF">GCM10011312_03810</name>
</gene>
<dbReference type="SUPFAM" id="SSF52402">
    <property type="entry name" value="Adenine nucleotide alpha hydrolases-like"/>
    <property type="match status" value="2"/>
</dbReference>
<accession>A0A8J2V8I7</accession>
<keyword evidence="4" id="KW-1185">Reference proteome</keyword>
<dbReference type="InterPro" id="IPR006016">
    <property type="entry name" value="UspA"/>
</dbReference>
<organism evidence="3 4">
    <name type="scientific">Planktosalinus lacus</name>
    <dbReference type="NCBI Taxonomy" id="1526573"/>
    <lineage>
        <taxon>Bacteria</taxon>
        <taxon>Pseudomonadati</taxon>
        <taxon>Bacteroidota</taxon>
        <taxon>Flavobacteriia</taxon>
        <taxon>Flavobacteriales</taxon>
        <taxon>Flavobacteriaceae</taxon>
        <taxon>Planktosalinus</taxon>
    </lineage>
</organism>
<dbReference type="Pfam" id="PF00582">
    <property type="entry name" value="Usp"/>
    <property type="match status" value="2"/>
</dbReference>
<dbReference type="PANTHER" id="PTHR46268:SF6">
    <property type="entry name" value="UNIVERSAL STRESS PROTEIN UP12"/>
    <property type="match status" value="1"/>
</dbReference>
<feature type="domain" description="UspA" evidence="2">
    <location>
        <begin position="152"/>
        <end position="274"/>
    </location>
</feature>
<dbReference type="CDD" id="cd00293">
    <property type="entry name" value="USP-like"/>
    <property type="match status" value="2"/>
</dbReference>
<feature type="domain" description="UspA" evidence="2">
    <location>
        <begin position="1"/>
        <end position="143"/>
    </location>
</feature>
<sequence>MKKILVPTDFSPQAEKALKVAAQLAKKHESEIYLLHMLELPLNLIDQANSSSGGSLPEALFFMKLAHKRFKEVLESDYLEGITVYETVQFHEAFDGIIEVAKENEVDLIIMGSHGASGFKEMFIGSNTEKVVRTSNIPVLVIKNGLKEFKIDNFVFATDFSEECKKPFKQAIKFAESVGAKMHLLFINTATNFLTTIEAKEVMDKFLSGIEIKNHSLNIYNDTSVEKGVLNYAQAIDADLIGMATHGRKGLSHFFNGSVSEDLVNHAKRPVITFKI</sequence>
<comment type="similarity">
    <text evidence="1">Belongs to the universal stress protein A family.</text>
</comment>
<evidence type="ECO:0000256" key="1">
    <source>
        <dbReference type="ARBA" id="ARBA00008791"/>
    </source>
</evidence>